<feature type="chain" id="PRO_5003173115" evidence="1">
    <location>
        <begin position="22"/>
        <end position="128"/>
    </location>
</feature>
<feature type="signal peptide" evidence="1">
    <location>
        <begin position="1"/>
        <end position="21"/>
    </location>
</feature>
<organism evidence="2 3">
    <name type="scientific">Puccinia graminis f. sp. tritici (strain CRL 75-36-700-3 / race SCCL)</name>
    <name type="common">Black stem rust fungus</name>
    <dbReference type="NCBI Taxonomy" id="418459"/>
    <lineage>
        <taxon>Eukaryota</taxon>
        <taxon>Fungi</taxon>
        <taxon>Dikarya</taxon>
        <taxon>Basidiomycota</taxon>
        <taxon>Pucciniomycotina</taxon>
        <taxon>Pucciniomycetes</taxon>
        <taxon>Pucciniales</taxon>
        <taxon>Pucciniaceae</taxon>
        <taxon>Puccinia</taxon>
    </lineage>
</organism>
<evidence type="ECO:0000313" key="2">
    <source>
        <dbReference type="EMBL" id="EFP77634.2"/>
    </source>
</evidence>
<dbReference type="InParanoid" id="E3K009"/>
<reference evidence="3" key="2">
    <citation type="journal article" date="2011" name="Proc. Natl. Acad. Sci. U.S.A.">
        <title>Obligate biotrophy features unraveled by the genomic analysis of rust fungi.</title>
        <authorList>
            <person name="Duplessis S."/>
            <person name="Cuomo C.A."/>
            <person name="Lin Y.-C."/>
            <person name="Aerts A."/>
            <person name="Tisserant E."/>
            <person name="Veneault-Fourrey C."/>
            <person name="Joly D.L."/>
            <person name="Hacquard S."/>
            <person name="Amselem J."/>
            <person name="Cantarel B.L."/>
            <person name="Chiu R."/>
            <person name="Coutinho P.M."/>
            <person name="Feau N."/>
            <person name="Field M."/>
            <person name="Frey P."/>
            <person name="Gelhaye E."/>
            <person name="Goldberg J."/>
            <person name="Grabherr M.G."/>
            <person name="Kodira C.D."/>
            <person name="Kohler A."/>
            <person name="Kuees U."/>
            <person name="Lindquist E.A."/>
            <person name="Lucas S.M."/>
            <person name="Mago R."/>
            <person name="Mauceli E."/>
            <person name="Morin E."/>
            <person name="Murat C."/>
            <person name="Pangilinan J.L."/>
            <person name="Park R."/>
            <person name="Pearson M."/>
            <person name="Quesneville H."/>
            <person name="Rouhier N."/>
            <person name="Sakthikumar S."/>
            <person name="Salamov A.A."/>
            <person name="Schmutz J."/>
            <person name="Selles B."/>
            <person name="Shapiro H."/>
            <person name="Tanguay P."/>
            <person name="Tuskan G.A."/>
            <person name="Henrissat B."/>
            <person name="Van de Peer Y."/>
            <person name="Rouze P."/>
            <person name="Ellis J.G."/>
            <person name="Dodds P.N."/>
            <person name="Schein J.E."/>
            <person name="Zhong S."/>
            <person name="Hamelin R.C."/>
            <person name="Grigoriev I.V."/>
            <person name="Szabo L.J."/>
            <person name="Martin F."/>
        </authorList>
    </citation>
    <scope>NUCLEOTIDE SEQUENCE [LARGE SCALE GENOMIC DNA]</scope>
    <source>
        <strain evidence="3">CRL 75-36-700-3 / race SCCL</strain>
    </source>
</reference>
<evidence type="ECO:0000313" key="3">
    <source>
        <dbReference type="Proteomes" id="UP000008783"/>
    </source>
</evidence>
<keyword evidence="3" id="KW-1185">Reference proteome</keyword>
<name>E3K009_PUCGT</name>
<proteinExistence type="predicted"/>
<evidence type="ECO:0000256" key="1">
    <source>
        <dbReference type="SAM" id="SignalP"/>
    </source>
</evidence>
<dbReference type="EMBL" id="DS178268">
    <property type="protein sequence ID" value="EFP77634.2"/>
    <property type="molecule type" value="Genomic_DNA"/>
</dbReference>
<dbReference type="VEuPathDB" id="FungiDB:PGTG_03590"/>
<protein>
    <submittedName>
        <fullName evidence="2">Uncharacterized protein</fullName>
    </submittedName>
</protein>
<dbReference type="KEGG" id="pgr:PGTG_03590"/>
<gene>
    <name evidence="2" type="ORF">PGTG_03590</name>
</gene>
<dbReference type="Proteomes" id="UP000008783">
    <property type="component" value="Unassembled WGS sequence"/>
</dbReference>
<dbReference type="AlphaFoldDB" id="E3K009"/>
<dbReference type="OrthoDB" id="10270370at2759"/>
<accession>E3K009</accession>
<reference key="1">
    <citation type="submission" date="2007-01" db="EMBL/GenBank/DDBJ databases">
        <title>The Genome Sequence of Puccinia graminis f. sp. tritici Strain CRL 75-36-700-3.</title>
        <authorList>
            <consortium name="The Broad Institute Genome Sequencing Platform"/>
            <person name="Birren B."/>
            <person name="Lander E."/>
            <person name="Galagan J."/>
            <person name="Nusbaum C."/>
            <person name="Devon K."/>
            <person name="Cuomo C."/>
            <person name="Jaffe D."/>
            <person name="Butler J."/>
            <person name="Alvarez P."/>
            <person name="Gnerre S."/>
            <person name="Grabherr M."/>
            <person name="Mauceli E."/>
            <person name="Brockman W."/>
            <person name="Young S."/>
            <person name="LaButti K."/>
            <person name="Sykes S."/>
            <person name="DeCaprio D."/>
            <person name="Crawford M."/>
            <person name="Koehrsen M."/>
            <person name="Engels R."/>
            <person name="Montgomery P."/>
            <person name="Pearson M."/>
            <person name="Howarth C."/>
            <person name="Larson L."/>
            <person name="White J."/>
            <person name="Zeng Q."/>
            <person name="Kodira C."/>
            <person name="Yandava C."/>
            <person name="Alvarado L."/>
            <person name="O'Leary S."/>
            <person name="Szabo L."/>
            <person name="Dean R."/>
            <person name="Schein J."/>
        </authorList>
    </citation>
    <scope>NUCLEOTIDE SEQUENCE</scope>
    <source>
        <strain>CRL 75-36-700-3</strain>
    </source>
</reference>
<dbReference type="RefSeq" id="XP_003322053.2">
    <property type="nucleotide sequence ID" value="XM_003322005.2"/>
</dbReference>
<keyword evidence="1" id="KW-0732">Signal</keyword>
<sequence length="128" mass="14438">MRTISIMITIFCGLIYHETYGVKVSEIGCDRWIKGSKDEERKDWGQSVVYVYGSAPVPISDSGCELTVSSHSTNNWISLFNGGLAMQYLLLDHRSGKFYECAIQPGHQHLVEAEGFEILVRKLHRSAK</sequence>
<dbReference type="GeneID" id="10538842"/>
<dbReference type="HOGENOM" id="CLU_1960673_0_0_1"/>